<dbReference type="FunFam" id="3.40.50.1000:FF:000036">
    <property type="entry name" value="HAD family hydrolase"/>
    <property type="match status" value="1"/>
</dbReference>
<dbReference type="InterPro" id="IPR006439">
    <property type="entry name" value="HAD-SF_hydro_IA"/>
</dbReference>
<dbReference type="Proteomes" id="UP000034893">
    <property type="component" value="Unassembled WGS sequence"/>
</dbReference>
<dbReference type="SFLD" id="SFLDG01135">
    <property type="entry name" value="C1.5.6:_HAD__Beta-PGM__Phospha"/>
    <property type="match status" value="1"/>
</dbReference>
<dbReference type="PANTHER" id="PTHR18901:SF38">
    <property type="entry name" value="PSEUDOURIDINE-5'-PHOSPHATASE"/>
    <property type="match status" value="1"/>
</dbReference>
<organism evidence="4 5">
    <name type="scientific">Candidatus Curtissbacteria bacterium GW2011_GWC2_38_9</name>
    <dbReference type="NCBI Taxonomy" id="1618414"/>
    <lineage>
        <taxon>Bacteria</taxon>
        <taxon>Candidatus Curtissiibacteriota</taxon>
    </lineage>
</organism>
<dbReference type="PANTHER" id="PTHR18901">
    <property type="entry name" value="2-DEOXYGLUCOSE-6-PHOSPHATE PHOSPHATASE 2"/>
    <property type="match status" value="1"/>
</dbReference>
<dbReference type="NCBIfam" id="TIGR01509">
    <property type="entry name" value="HAD-SF-IA-v3"/>
    <property type="match status" value="1"/>
</dbReference>
<dbReference type="PRINTS" id="PR00413">
    <property type="entry name" value="HADHALOGNASE"/>
</dbReference>
<dbReference type="SFLD" id="SFLDG01129">
    <property type="entry name" value="C1.5:_HAD__Beta-PGM__Phosphata"/>
    <property type="match status" value="1"/>
</dbReference>
<dbReference type="InterPro" id="IPR041492">
    <property type="entry name" value="HAD_2"/>
</dbReference>
<sequence length="221" mass="24816">MIKAIIYDLDDLMVNSNPLHTEASDKVLQKYGVSQKKLPEHIRAKFIGMRVSDILKNLIDYFQLGVNLEDLREKRSAIFLELVRKKLQVMPGLFQSLKLFRQNKFKIALASSGTKKYINIVLEKLKVADYFDVIVSGDDVKRGKPDPETYLIAVKKLGIRPSQAVVLEDATNGIAAAKAAGCFCIAVKNSHTPKQDLTKADLILDSLTDLSLRHLRSISKY</sequence>
<accession>A0A0G0LE12</accession>
<comment type="caution">
    <text evidence="4">The sequence shown here is derived from an EMBL/GenBank/DDBJ whole genome shotgun (WGS) entry which is preliminary data.</text>
</comment>
<protein>
    <submittedName>
        <fullName evidence="4">HAD-superhydrolase, subIA, variant 3 family protein</fullName>
    </submittedName>
</protein>
<reference evidence="4 5" key="1">
    <citation type="journal article" date="2015" name="Nature">
        <title>rRNA introns, odd ribosomes, and small enigmatic genomes across a large radiation of phyla.</title>
        <authorList>
            <person name="Brown C.T."/>
            <person name="Hug L.A."/>
            <person name="Thomas B.C."/>
            <person name="Sharon I."/>
            <person name="Castelle C.J."/>
            <person name="Singh A."/>
            <person name="Wilkins M.J."/>
            <person name="Williams K.H."/>
            <person name="Banfield J.F."/>
        </authorList>
    </citation>
    <scope>NUCLEOTIDE SEQUENCE [LARGE SCALE GENOMIC DNA]</scope>
</reference>
<dbReference type="NCBIfam" id="TIGR01549">
    <property type="entry name" value="HAD-SF-IA-v1"/>
    <property type="match status" value="1"/>
</dbReference>
<evidence type="ECO:0000256" key="1">
    <source>
        <dbReference type="ARBA" id="ARBA00006171"/>
    </source>
</evidence>
<evidence type="ECO:0000313" key="4">
    <source>
        <dbReference type="EMBL" id="KKQ90103.1"/>
    </source>
</evidence>
<name>A0A0G0LE12_9BACT</name>
<evidence type="ECO:0000313" key="5">
    <source>
        <dbReference type="Proteomes" id="UP000034893"/>
    </source>
</evidence>
<keyword evidence="3 4" id="KW-0378">Hydrolase</keyword>
<gene>
    <name evidence="4" type="ORF">UT12_C0002G0034</name>
</gene>
<dbReference type="AlphaFoldDB" id="A0A0G0LE12"/>
<evidence type="ECO:0000256" key="3">
    <source>
        <dbReference type="ARBA" id="ARBA00022801"/>
    </source>
</evidence>
<dbReference type="EMBL" id="LBVP01000002">
    <property type="protein sequence ID" value="KKQ90103.1"/>
    <property type="molecule type" value="Genomic_DNA"/>
</dbReference>
<comment type="similarity">
    <text evidence="1">Belongs to the HAD-like hydrolase superfamily. CbbY/CbbZ/Gph/YieH family.</text>
</comment>
<dbReference type="SUPFAM" id="SSF56784">
    <property type="entry name" value="HAD-like"/>
    <property type="match status" value="1"/>
</dbReference>
<dbReference type="Gene3D" id="1.10.150.240">
    <property type="entry name" value="Putative phosphatase, domain 2"/>
    <property type="match status" value="1"/>
</dbReference>
<dbReference type="GO" id="GO:0046872">
    <property type="term" value="F:metal ion binding"/>
    <property type="evidence" value="ECO:0007669"/>
    <property type="project" value="UniProtKB-KW"/>
</dbReference>
<proteinExistence type="inferred from homology"/>
<dbReference type="Gene3D" id="3.40.50.1000">
    <property type="entry name" value="HAD superfamily/HAD-like"/>
    <property type="match status" value="1"/>
</dbReference>
<dbReference type="SFLD" id="SFLDS00003">
    <property type="entry name" value="Haloacid_Dehalogenase"/>
    <property type="match status" value="1"/>
</dbReference>
<evidence type="ECO:0000256" key="2">
    <source>
        <dbReference type="ARBA" id="ARBA00022723"/>
    </source>
</evidence>
<dbReference type="InterPro" id="IPR036412">
    <property type="entry name" value="HAD-like_sf"/>
</dbReference>
<dbReference type="InterPro" id="IPR023214">
    <property type="entry name" value="HAD_sf"/>
</dbReference>
<keyword evidence="2" id="KW-0479">Metal-binding</keyword>
<dbReference type="GO" id="GO:0016787">
    <property type="term" value="F:hydrolase activity"/>
    <property type="evidence" value="ECO:0007669"/>
    <property type="project" value="UniProtKB-KW"/>
</dbReference>
<dbReference type="Pfam" id="PF13419">
    <property type="entry name" value="HAD_2"/>
    <property type="match status" value="1"/>
</dbReference>
<dbReference type="InterPro" id="IPR023198">
    <property type="entry name" value="PGP-like_dom2"/>
</dbReference>